<proteinExistence type="predicted"/>
<reference evidence="3" key="1">
    <citation type="submission" date="2021-10" db="EMBL/GenBank/DDBJ databases">
        <title>Tropical sea cucumber genome reveals ecological adaptation and Cuvierian tubules defense mechanism.</title>
        <authorList>
            <person name="Chen T."/>
        </authorList>
    </citation>
    <scope>NUCLEOTIDE SEQUENCE</scope>
    <source>
        <strain evidence="3">Nanhai2018</strain>
        <tissue evidence="3">Muscle</tissue>
    </source>
</reference>
<feature type="chain" id="PRO_5040256518" description="GIY-YIG domain-containing protein" evidence="1">
    <location>
        <begin position="25"/>
        <end position="460"/>
    </location>
</feature>
<dbReference type="PANTHER" id="PTHR21301">
    <property type="entry name" value="REVERSE TRANSCRIPTASE"/>
    <property type="match status" value="1"/>
</dbReference>
<dbReference type="PANTHER" id="PTHR21301:SF10">
    <property type="entry name" value="REVERSE TRANSCRIPTASE DOMAIN-CONTAINING PROTEIN"/>
    <property type="match status" value="1"/>
</dbReference>
<organism evidence="3 4">
    <name type="scientific">Holothuria leucospilota</name>
    <name type="common">Black long sea cucumber</name>
    <name type="synonym">Mertensiothuria leucospilota</name>
    <dbReference type="NCBI Taxonomy" id="206669"/>
    <lineage>
        <taxon>Eukaryota</taxon>
        <taxon>Metazoa</taxon>
        <taxon>Echinodermata</taxon>
        <taxon>Eleutherozoa</taxon>
        <taxon>Echinozoa</taxon>
        <taxon>Holothuroidea</taxon>
        <taxon>Aspidochirotacea</taxon>
        <taxon>Aspidochirotida</taxon>
        <taxon>Holothuriidae</taxon>
        <taxon>Holothuria</taxon>
    </lineage>
</organism>
<name>A0A9Q0YN56_HOLLE</name>
<comment type="caution">
    <text evidence="3">The sequence shown here is derived from an EMBL/GenBank/DDBJ whole genome shotgun (WGS) entry which is preliminary data.</text>
</comment>
<dbReference type="PROSITE" id="PS50164">
    <property type="entry name" value="GIY_YIG"/>
    <property type="match status" value="1"/>
</dbReference>
<dbReference type="InterPro" id="IPR000305">
    <property type="entry name" value="GIY-YIG_endonuc"/>
</dbReference>
<feature type="domain" description="GIY-YIG" evidence="2">
    <location>
        <begin position="360"/>
        <end position="455"/>
    </location>
</feature>
<sequence>MFTECSCVSLVFVFEARLVGVVSGFEGVFCQTNSNHPPLIIKNIPESINRRLSNISSDENTFNTSAPIYQEALHKSGYGYNLKYRTQPLNTNQQNKATKRRRARNITWFNPPFSDNVTTNIGKKFFNLLHSCFPPGHKLHTLLNRNTVKLSFSCMANMDQIISAHNKYILTKQNLQPATQNNCNCRTQSQCPLQGNCLTNNIVYQATVTRHDNHKEETYIGLTENTFKTRHNAHKSSFKHKDKRNATALSEHIWKLKDSNVEHSVKWKLISKARAYSTSSKACKLCLEEKFFIILKPSLATLNKRNELISSCRHRNKNLLCNYSNSRCNTCPVVGKNTLINILGSNGNRFSVNQHFTCTSTNLVYILVCGRCNCLYVGETKRRLADRITEHLRSIKQNLQGYPVATHFNPPSPCSIKDLAVTAALMCRGSDRDRQTAENRLIMKLRTFSPHGLNIRMDLF</sequence>
<evidence type="ECO:0000313" key="4">
    <source>
        <dbReference type="Proteomes" id="UP001152320"/>
    </source>
</evidence>
<dbReference type="EMBL" id="JAIZAY010000019">
    <property type="protein sequence ID" value="KAJ8023247.1"/>
    <property type="molecule type" value="Genomic_DNA"/>
</dbReference>
<dbReference type="CDD" id="cd10442">
    <property type="entry name" value="GIY-YIG_PLEs"/>
    <property type="match status" value="1"/>
</dbReference>
<feature type="signal peptide" evidence="1">
    <location>
        <begin position="1"/>
        <end position="24"/>
    </location>
</feature>
<evidence type="ECO:0000259" key="2">
    <source>
        <dbReference type="PROSITE" id="PS50164"/>
    </source>
</evidence>
<keyword evidence="1" id="KW-0732">Signal</keyword>
<evidence type="ECO:0000256" key="1">
    <source>
        <dbReference type="SAM" id="SignalP"/>
    </source>
</evidence>
<evidence type="ECO:0000313" key="3">
    <source>
        <dbReference type="EMBL" id="KAJ8023247.1"/>
    </source>
</evidence>
<keyword evidence="4" id="KW-1185">Reference proteome</keyword>
<dbReference type="AlphaFoldDB" id="A0A9Q0YN56"/>
<protein>
    <recommendedName>
        <fullName evidence="2">GIY-YIG domain-containing protein</fullName>
    </recommendedName>
</protein>
<dbReference type="Proteomes" id="UP001152320">
    <property type="component" value="Chromosome 19"/>
</dbReference>
<accession>A0A9Q0YN56</accession>
<gene>
    <name evidence="3" type="ORF">HOLleu_35607</name>
</gene>